<dbReference type="RefSeq" id="WP_061787376.1">
    <property type="nucleotide sequence ID" value="NZ_LR134406.1"/>
</dbReference>
<dbReference type="GeneID" id="64405673"/>
<accession>A0A3S4UCM8</accession>
<dbReference type="AlphaFoldDB" id="A0A3S4UCM8"/>
<name>A0A3S4UCM8_9ACTN</name>
<dbReference type="Proteomes" id="UP000273044">
    <property type="component" value="Chromosome"/>
</dbReference>
<protein>
    <submittedName>
        <fullName evidence="1">Uncharacterized protein</fullName>
    </submittedName>
</protein>
<dbReference type="EMBL" id="LR134406">
    <property type="protein sequence ID" value="VEH68908.1"/>
    <property type="molecule type" value="Genomic_DNA"/>
</dbReference>
<sequence length="372" mass="39117">MTGNGHEHPARISRRALLAAAPLGAVAACSGPVPVPDRRMVGVGFEDVAAGTTRLRELATRLDGAGINEVGIAAGRVDWTLFPASKNASWSSDLREAGGRDLLAEAIATLTASDGSGRRVVLVVDGLAPRIIAEHPDLAGVGAGGESSKEFPGLVALARGEVGEKLISLVGEVARRYRPAAISLTELLFEDTTYGEDDLEDFRRETGENGWPRTPGGGIDTGNELLQRWRCEAMASLVSRCRGAAAPHGSELWMEVRAPRNDPGGDRRDSGHDYTLLEGASDRLVMWDYFGIAPEGSPSTRDLAKALAGRKEGSGVLSVGLWGSGDNPITPDALKTAVQDAAAGGIGSVWVTPASLMTDAHWKSLSEVWGPR</sequence>
<proteinExistence type="predicted"/>
<gene>
    <name evidence="1" type="ORF">NCTC12967_00170</name>
</gene>
<evidence type="ECO:0000313" key="2">
    <source>
        <dbReference type="Proteomes" id="UP000273044"/>
    </source>
</evidence>
<organism evidence="1 2">
    <name type="scientific">Arachnia propionica</name>
    <dbReference type="NCBI Taxonomy" id="1750"/>
    <lineage>
        <taxon>Bacteria</taxon>
        <taxon>Bacillati</taxon>
        <taxon>Actinomycetota</taxon>
        <taxon>Actinomycetes</taxon>
        <taxon>Propionibacteriales</taxon>
        <taxon>Propionibacteriaceae</taxon>
        <taxon>Arachnia</taxon>
    </lineage>
</organism>
<evidence type="ECO:0000313" key="1">
    <source>
        <dbReference type="EMBL" id="VEH68908.1"/>
    </source>
</evidence>
<reference evidence="1 2" key="1">
    <citation type="submission" date="2018-12" db="EMBL/GenBank/DDBJ databases">
        <authorList>
            <consortium name="Pathogen Informatics"/>
        </authorList>
    </citation>
    <scope>NUCLEOTIDE SEQUENCE [LARGE SCALE GENOMIC DNA]</scope>
    <source>
        <strain evidence="1 2">NCTC12967</strain>
    </source>
</reference>
<keyword evidence="2" id="KW-1185">Reference proteome</keyword>